<dbReference type="CDD" id="cd04179">
    <property type="entry name" value="DPM_DPG-synthase_like"/>
    <property type="match status" value="1"/>
</dbReference>
<accession>A0A833L1V9</accession>
<sequence length="221" mass="25653">MKLSVIIPVFNEINTLQEIIKRVHAVSLEKEIIIVDDFSTDGTRELLPNIKDVKVILQKSNQGKGAAIREGIRQANGDYLIIQDADLEYDPNDYIKLLQYAKNNQVVYGSRFLENNYFPSITHYFGNKFLTWLCVILYRAPLTDMETCYKLIPTNIIKQIPLRANRFDFEPEITAKILKRGHKIIEVPIFYKGRQAGEGKKISWKDGFSAVWALVKYRFYE</sequence>
<protein>
    <submittedName>
        <fullName evidence="2">Glycosyl transferase family protein</fullName>
    </submittedName>
</protein>
<dbReference type="SUPFAM" id="SSF53448">
    <property type="entry name" value="Nucleotide-diphospho-sugar transferases"/>
    <property type="match status" value="1"/>
</dbReference>
<dbReference type="PANTHER" id="PTHR48090:SF7">
    <property type="entry name" value="RFBJ PROTEIN"/>
    <property type="match status" value="1"/>
</dbReference>
<dbReference type="Pfam" id="PF00535">
    <property type="entry name" value="Glycos_transf_2"/>
    <property type="match status" value="1"/>
</dbReference>
<keyword evidence="2" id="KW-0808">Transferase</keyword>
<evidence type="ECO:0000259" key="1">
    <source>
        <dbReference type="Pfam" id="PF00535"/>
    </source>
</evidence>
<dbReference type="Proteomes" id="UP000488506">
    <property type="component" value="Unassembled WGS sequence"/>
</dbReference>
<dbReference type="GO" id="GO:0016740">
    <property type="term" value="F:transferase activity"/>
    <property type="evidence" value="ECO:0007669"/>
    <property type="project" value="UniProtKB-KW"/>
</dbReference>
<dbReference type="AlphaFoldDB" id="A0A833L1V9"/>
<dbReference type="EMBL" id="WPAF01000005">
    <property type="protein sequence ID" value="KAF0134753.1"/>
    <property type="molecule type" value="Genomic_DNA"/>
</dbReference>
<proteinExistence type="predicted"/>
<comment type="caution">
    <text evidence="2">The sequence shown here is derived from an EMBL/GenBank/DDBJ whole genome shotgun (WGS) entry which is preliminary data.</text>
</comment>
<dbReference type="Gene3D" id="3.90.550.10">
    <property type="entry name" value="Spore Coat Polysaccharide Biosynthesis Protein SpsA, Chain A"/>
    <property type="match status" value="1"/>
</dbReference>
<reference evidence="2 3" key="1">
    <citation type="submission" date="2019-12" db="EMBL/GenBank/DDBJ databases">
        <authorList>
            <person name="Wolfe R."/>
            <person name="Danczak R."/>
            <person name="Wilkins M."/>
        </authorList>
    </citation>
    <scope>NUCLEOTIDE SEQUENCE [LARGE SCALE GENOMIC DNA]</scope>
    <source>
        <strain evidence="2">X2_MaxBin.013</strain>
    </source>
</reference>
<name>A0A833L1V9_UNCSA</name>
<dbReference type="InterPro" id="IPR050256">
    <property type="entry name" value="Glycosyltransferase_2"/>
</dbReference>
<feature type="domain" description="Glycosyltransferase 2-like" evidence="1">
    <location>
        <begin position="4"/>
        <end position="118"/>
    </location>
</feature>
<dbReference type="PANTHER" id="PTHR48090">
    <property type="entry name" value="UNDECAPRENYL-PHOSPHATE 4-DEOXY-4-FORMAMIDO-L-ARABINOSE TRANSFERASE-RELATED"/>
    <property type="match status" value="1"/>
</dbReference>
<dbReference type="InterPro" id="IPR029044">
    <property type="entry name" value="Nucleotide-diphossugar_trans"/>
</dbReference>
<evidence type="ECO:0000313" key="2">
    <source>
        <dbReference type="EMBL" id="KAF0134753.1"/>
    </source>
</evidence>
<evidence type="ECO:0000313" key="3">
    <source>
        <dbReference type="Proteomes" id="UP000488506"/>
    </source>
</evidence>
<organism evidence="2 3">
    <name type="scientific">Candidatus Saganbacteria bacterium</name>
    <dbReference type="NCBI Taxonomy" id="2575572"/>
    <lineage>
        <taxon>Bacteria</taxon>
        <taxon>Bacillati</taxon>
        <taxon>Saganbacteria</taxon>
    </lineage>
</organism>
<dbReference type="InterPro" id="IPR001173">
    <property type="entry name" value="Glyco_trans_2-like"/>
</dbReference>
<gene>
    <name evidence="2" type="ORF">FD145_470</name>
</gene>